<sequence length="139" mass="14709">MTAKKRIPFFRGGQGVGPDETGHRSAVSRALTSSRARSARLSSSSAGRPRTTSRWTRTVGTGGGGGDGRDEKGRPGEGGGFGLSAKPVGAYVIKDGKPRWEPAVDMNRLLATFGMIAVAALFAATRFTRLKRETEPELC</sequence>
<feature type="transmembrane region" description="Helical" evidence="2">
    <location>
        <begin position="109"/>
        <end position="128"/>
    </location>
</feature>
<keyword evidence="2" id="KW-1133">Transmembrane helix</keyword>
<dbReference type="EMBL" id="JFBM01000005">
    <property type="protein sequence ID" value="KFU81885.1"/>
    <property type="molecule type" value="Genomic_DNA"/>
</dbReference>
<feature type="region of interest" description="Disordered" evidence="1">
    <location>
        <begin position="1"/>
        <end position="84"/>
    </location>
</feature>
<comment type="caution">
    <text evidence="3">The sequence shown here is derived from an EMBL/GenBank/DDBJ whole genome shotgun (WGS) entry which is preliminary data.</text>
</comment>
<evidence type="ECO:0000313" key="4">
    <source>
        <dbReference type="Proteomes" id="UP000256220"/>
    </source>
</evidence>
<dbReference type="Proteomes" id="UP000256220">
    <property type="component" value="Unassembled WGS sequence"/>
</dbReference>
<evidence type="ECO:0000256" key="2">
    <source>
        <dbReference type="SAM" id="Phobius"/>
    </source>
</evidence>
<feature type="compositionally biased region" description="Low complexity" evidence="1">
    <location>
        <begin position="24"/>
        <end position="59"/>
    </location>
</feature>
<reference evidence="3 4" key="1">
    <citation type="journal article" date="2014" name="Genome Announc.">
        <title>Draft Genome Sequence of Amycolatopsis lurida NRRL 2430, Producer of the Glycopeptide Family Antibiotic Ristocetin.</title>
        <authorList>
            <person name="Kwun M.J."/>
            <person name="Hong H.J."/>
        </authorList>
    </citation>
    <scope>NUCLEOTIDE SEQUENCE [LARGE SCALE GENOMIC DNA]</scope>
    <source>
        <strain evidence="3 4">NRRL 2430</strain>
    </source>
</reference>
<keyword evidence="2" id="KW-0812">Transmembrane</keyword>
<keyword evidence="2" id="KW-0472">Membrane</keyword>
<organism evidence="3 4">
    <name type="scientific">Amycolatopsis lurida NRRL 2430</name>
    <dbReference type="NCBI Taxonomy" id="1460371"/>
    <lineage>
        <taxon>Bacteria</taxon>
        <taxon>Bacillati</taxon>
        <taxon>Actinomycetota</taxon>
        <taxon>Actinomycetes</taxon>
        <taxon>Pseudonocardiales</taxon>
        <taxon>Pseudonocardiaceae</taxon>
        <taxon>Amycolatopsis</taxon>
    </lineage>
</organism>
<evidence type="ECO:0000256" key="1">
    <source>
        <dbReference type="SAM" id="MobiDB-lite"/>
    </source>
</evidence>
<keyword evidence="4" id="KW-1185">Reference proteome</keyword>
<proteinExistence type="predicted"/>
<accession>A0A2P2FYV8</accession>
<evidence type="ECO:0000313" key="3">
    <source>
        <dbReference type="EMBL" id="KFU81885.1"/>
    </source>
</evidence>
<name>A0A2P2FYV8_AMYLU</name>
<protein>
    <submittedName>
        <fullName evidence="3">Sporulation protein</fullName>
    </submittedName>
</protein>
<dbReference type="AlphaFoldDB" id="A0A2P2FYV8"/>
<gene>
    <name evidence="3" type="ORF">BB31_08545</name>
</gene>